<evidence type="ECO:0000259" key="2">
    <source>
        <dbReference type="PROSITE" id="PS50994"/>
    </source>
</evidence>
<reference evidence="3" key="1">
    <citation type="journal article" date="2019" name="Sci. Rep.">
        <title>Draft genome of Tanacetum cinerariifolium, the natural source of mosquito coil.</title>
        <authorList>
            <person name="Yamashiro T."/>
            <person name="Shiraishi A."/>
            <person name="Satake H."/>
            <person name="Nakayama K."/>
        </authorList>
    </citation>
    <scope>NUCLEOTIDE SEQUENCE</scope>
</reference>
<dbReference type="InterPro" id="IPR001584">
    <property type="entry name" value="Integrase_cat-core"/>
</dbReference>
<dbReference type="GO" id="GO:0003676">
    <property type="term" value="F:nucleic acid binding"/>
    <property type="evidence" value="ECO:0007669"/>
    <property type="project" value="InterPro"/>
</dbReference>
<dbReference type="InterPro" id="IPR036397">
    <property type="entry name" value="RNaseH_sf"/>
</dbReference>
<name>A0A6L2KD57_TANCI</name>
<dbReference type="SUPFAM" id="SSF53098">
    <property type="entry name" value="Ribonuclease H-like"/>
    <property type="match status" value="1"/>
</dbReference>
<feature type="domain" description="Integrase catalytic" evidence="2">
    <location>
        <begin position="655"/>
        <end position="818"/>
    </location>
</feature>
<proteinExistence type="predicted"/>
<dbReference type="InterPro" id="IPR012337">
    <property type="entry name" value="RNaseH-like_sf"/>
</dbReference>
<feature type="compositionally biased region" description="Low complexity" evidence="1">
    <location>
        <begin position="898"/>
        <end position="912"/>
    </location>
</feature>
<dbReference type="InterPro" id="IPR025724">
    <property type="entry name" value="GAG-pre-integrase_dom"/>
</dbReference>
<feature type="region of interest" description="Disordered" evidence="1">
    <location>
        <begin position="417"/>
        <end position="444"/>
    </location>
</feature>
<feature type="compositionally biased region" description="Polar residues" evidence="1">
    <location>
        <begin position="423"/>
        <end position="444"/>
    </location>
</feature>
<feature type="region of interest" description="Disordered" evidence="1">
    <location>
        <begin position="1005"/>
        <end position="1025"/>
    </location>
</feature>
<dbReference type="PROSITE" id="PS50994">
    <property type="entry name" value="INTEGRASE"/>
    <property type="match status" value="1"/>
</dbReference>
<evidence type="ECO:0000256" key="1">
    <source>
        <dbReference type="SAM" id="MobiDB-lite"/>
    </source>
</evidence>
<dbReference type="EMBL" id="BKCJ010002061">
    <property type="protein sequence ID" value="GEU45975.1"/>
    <property type="molecule type" value="Genomic_DNA"/>
</dbReference>
<gene>
    <name evidence="3" type="ORF">Tci_017953</name>
</gene>
<feature type="region of interest" description="Disordered" evidence="1">
    <location>
        <begin position="882"/>
        <end position="948"/>
    </location>
</feature>
<comment type="caution">
    <text evidence="3">The sequence shown here is derived from an EMBL/GenBank/DDBJ whole genome shotgun (WGS) entry which is preliminary data.</text>
</comment>
<dbReference type="AlphaFoldDB" id="A0A6L2KD57"/>
<accession>A0A6L2KD57</accession>
<dbReference type="Pfam" id="PF13976">
    <property type="entry name" value="gag_pre-integrs"/>
    <property type="match status" value="1"/>
</dbReference>
<evidence type="ECO:0000313" key="3">
    <source>
        <dbReference type="EMBL" id="GEU45975.1"/>
    </source>
</evidence>
<dbReference type="InterPro" id="IPR039537">
    <property type="entry name" value="Retrotran_Ty1/copia-like"/>
</dbReference>
<dbReference type="GO" id="GO:0015074">
    <property type="term" value="P:DNA integration"/>
    <property type="evidence" value="ECO:0007669"/>
    <property type="project" value="InterPro"/>
</dbReference>
<dbReference type="PANTHER" id="PTHR42648">
    <property type="entry name" value="TRANSPOSASE, PUTATIVE-RELATED"/>
    <property type="match status" value="1"/>
</dbReference>
<dbReference type="PANTHER" id="PTHR42648:SF32">
    <property type="entry name" value="RIBONUCLEASE H-LIKE DOMAIN, GAG-PRE-INTEGRASE DOMAIN PROTEIN-RELATED"/>
    <property type="match status" value="1"/>
</dbReference>
<organism evidence="3">
    <name type="scientific">Tanacetum cinerariifolium</name>
    <name type="common">Dalmatian daisy</name>
    <name type="synonym">Chrysanthemum cinerariifolium</name>
    <dbReference type="NCBI Taxonomy" id="118510"/>
    <lineage>
        <taxon>Eukaryota</taxon>
        <taxon>Viridiplantae</taxon>
        <taxon>Streptophyta</taxon>
        <taxon>Embryophyta</taxon>
        <taxon>Tracheophyta</taxon>
        <taxon>Spermatophyta</taxon>
        <taxon>Magnoliopsida</taxon>
        <taxon>eudicotyledons</taxon>
        <taxon>Gunneridae</taxon>
        <taxon>Pentapetalae</taxon>
        <taxon>asterids</taxon>
        <taxon>campanulids</taxon>
        <taxon>Asterales</taxon>
        <taxon>Asteraceae</taxon>
        <taxon>Asteroideae</taxon>
        <taxon>Anthemideae</taxon>
        <taxon>Anthemidinae</taxon>
        <taxon>Tanacetum</taxon>
    </lineage>
</organism>
<sequence>MSVSSPNEPKSRMVENKMHKAFPLPVMEFPLPGEVPTASEESSHCQKKRDATAEKIALLLKSSSNCSTSDGTGKKRGRTVTFTTNDMQKRKNDVKARTTLLSDLNTMSLDDLYNHLKVYESEVQKKSEPNSQNMAFISSAKHNSGNEEVNIASGSIASISVSTASANIGVATISQDTACAYIASQSNGSQIKFEDINQIDEDDIEEMDIKWNMALLSIRDDSYMANDEENHALIAVEETPTEFALMSKTSAESEVFDNSLCFKACKKNSDSLNSKITELTDKLYDAKNMIYHYKLVLAQVEARLAEHRSQELKYCEKIRVLEFNTESRANCIESLIKDLELIKKEKGKLETKLTGFQTASKDLDSFLKSQRLDKNKEGLGYSAVLPPPAHVYSPPKKDMSWTGLPEFKDDTVTDYSRPLPAIESTSDDAQNKNPSVTKTEASPSTISPKPFIKLRQLRNLLLMRSQYKAPWGPTVNRNFPTVNRKFPTANRKFTTGNIKFSATDMGKKENAVKASACWFWKPSQNLSNKGLNNNSVSVMFKRYTYIDTQGRLKSATYPTFLIISHLMEDMFLLVKEDARLLAKELSKSLLDDATVLLRTPRQHNMYSINLDNIVPHKDLTCLVAKASADNGMLWYRRLGHLKFKTMNRLVRHNLVRGLPSKCFENDHTCTAFLKRKQHKASLTDDFSRFTWPFFLKTKDETSGILRKFITQIENLKDLKVKIIKCDNGGEFRNKEIDDFCSQKGIKREFSNARTPQQNGITERRNRTLIEAARTMLVDAKLPVTFWAKAVNIACYVQNRVLVNKSHNKTPYELFNGRSPAIGFLKLFVCHVMILNTLDHPGKFKAKGDEGTKDAASQEVKKDVSSLRYIDLPNWVHDALLESSSSKPQDDCSTDVSESSRNSNPTATSTNSSADQMETLTVETPIPTVSSSVPTACFTDSQEPSSDTRLISKRVANQVETRSLDNILTLTNRFEDIFRVTTNLDESNGVEADVSNMETTITASPTPTLRIHKDPPKSQIIGPVDTPIQTRNKSKEVGEQSFIATIHQKTDPSLLQFCLFSCFLSQVEPKKIFDALQDPRWVELCDPVQLTLF</sequence>
<protein>
    <recommendedName>
        <fullName evidence="2">Integrase catalytic domain-containing protein</fullName>
    </recommendedName>
</protein>
<feature type="compositionally biased region" description="Polar residues" evidence="1">
    <location>
        <begin position="913"/>
        <end position="948"/>
    </location>
</feature>
<dbReference type="Gene3D" id="3.30.420.10">
    <property type="entry name" value="Ribonuclease H-like superfamily/Ribonuclease H"/>
    <property type="match status" value="1"/>
</dbReference>